<evidence type="ECO:0000256" key="8">
    <source>
        <dbReference type="ARBA" id="ARBA00022857"/>
    </source>
</evidence>
<dbReference type="Gene3D" id="3.60.150.10">
    <property type="entry name" value="Chorismate synthase AroC"/>
    <property type="match status" value="1"/>
</dbReference>
<dbReference type="Proteomes" id="UP000190286">
    <property type="component" value="Unassembled WGS sequence"/>
</dbReference>
<evidence type="ECO:0000256" key="11">
    <source>
        <dbReference type="HAMAP-Rule" id="MF_00300"/>
    </source>
</evidence>
<comment type="pathway">
    <text evidence="1 11">Metabolic intermediate biosynthesis; chorismate biosynthesis; chorismate from D-erythrose 4-phosphate and phosphoenolpyruvate: step 7/7.</text>
</comment>
<dbReference type="InterPro" id="IPR020541">
    <property type="entry name" value="Chorismate_synthase_CS"/>
</dbReference>
<accession>A0A1T4W7L1</accession>
<dbReference type="OrthoDB" id="9771806at2"/>
<dbReference type="PANTHER" id="PTHR21085">
    <property type="entry name" value="CHORISMATE SYNTHASE"/>
    <property type="match status" value="1"/>
</dbReference>
<dbReference type="UniPathway" id="UPA00053">
    <property type="reaction ID" value="UER00090"/>
</dbReference>
<comment type="subunit">
    <text evidence="11">Homotetramer.</text>
</comment>
<feature type="binding site" evidence="11">
    <location>
        <position position="329"/>
    </location>
    <ligand>
        <name>FMN</name>
        <dbReference type="ChEBI" id="CHEBI:58210"/>
    </ligand>
</feature>
<dbReference type="InterPro" id="IPR035904">
    <property type="entry name" value="Chorismate_synth_AroC_sf"/>
</dbReference>
<protein>
    <recommendedName>
        <fullName evidence="3 11">Chorismate synthase</fullName>
        <shortName evidence="11">CS</shortName>
        <ecNumber evidence="3 11">4.2.3.5</ecNumber>
    </recommendedName>
    <alternativeName>
        <fullName evidence="11">5-enolpyruvylshikimate-3-phosphate phospholyase</fullName>
    </alternativeName>
</protein>
<comment type="cofactor">
    <cofactor evidence="11">
        <name>FMNH2</name>
        <dbReference type="ChEBI" id="CHEBI:57618"/>
    </cofactor>
    <text evidence="11">Reduced FMN (FMNH(2)).</text>
</comment>
<evidence type="ECO:0000256" key="7">
    <source>
        <dbReference type="ARBA" id="ARBA00022827"/>
    </source>
</evidence>
<keyword evidence="10 11" id="KW-0456">Lyase</keyword>
<name>A0A1T4W7L1_9FIRM</name>
<keyword evidence="6 11" id="KW-0288">FMN</keyword>
<dbReference type="GO" id="GO:0005829">
    <property type="term" value="C:cytosol"/>
    <property type="evidence" value="ECO:0007669"/>
    <property type="project" value="TreeGrafter"/>
</dbReference>
<comment type="catalytic activity">
    <reaction evidence="11">
        <text>5-O-(1-carboxyvinyl)-3-phosphoshikimate = chorismate + phosphate</text>
        <dbReference type="Rhea" id="RHEA:21020"/>
        <dbReference type="ChEBI" id="CHEBI:29748"/>
        <dbReference type="ChEBI" id="CHEBI:43474"/>
        <dbReference type="ChEBI" id="CHEBI:57701"/>
        <dbReference type="EC" id="4.2.3.5"/>
    </reaction>
</comment>
<feature type="binding site" evidence="11">
    <location>
        <position position="287"/>
    </location>
    <ligand>
        <name>FMN</name>
        <dbReference type="ChEBI" id="CHEBI:58210"/>
    </ligand>
</feature>
<keyword evidence="4 11" id="KW-0028">Amino-acid biosynthesis</keyword>
<dbReference type="HAMAP" id="MF_00300">
    <property type="entry name" value="Chorismate_synth"/>
    <property type="match status" value="1"/>
</dbReference>
<gene>
    <name evidence="11" type="primary">aroC</name>
    <name evidence="12" type="ORF">SAMN02745178_00070</name>
</gene>
<organism evidence="12 13">
    <name type="scientific">Gemmiger formicilis</name>
    <dbReference type="NCBI Taxonomy" id="745368"/>
    <lineage>
        <taxon>Bacteria</taxon>
        <taxon>Bacillati</taxon>
        <taxon>Bacillota</taxon>
        <taxon>Clostridia</taxon>
        <taxon>Eubacteriales</taxon>
        <taxon>Gemmiger</taxon>
    </lineage>
</organism>
<dbReference type="PROSITE" id="PS00788">
    <property type="entry name" value="CHORISMATE_SYNTHASE_2"/>
    <property type="match status" value="1"/>
</dbReference>
<dbReference type="Pfam" id="PF01264">
    <property type="entry name" value="Chorismate_synt"/>
    <property type="match status" value="1"/>
</dbReference>
<comment type="caution">
    <text evidence="11">Lacks conserved residue(s) required for the propagation of feature annotation.</text>
</comment>
<evidence type="ECO:0000256" key="10">
    <source>
        <dbReference type="ARBA" id="ARBA00023239"/>
    </source>
</evidence>
<evidence type="ECO:0000256" key="6">
    <source>
        <dbReference type="ARBA" id="ARBA00022643"/>
    </source>
</evidence>
<dbReference type="RefSeq" id="WP_078783093.1">
    <property type="nucleotide sequence ID" value="NZ_DBEWUX010000040.1"/>
</dbReference>
<evidence type="ECO:0000313" key="13">
    <source>
        <dbReference type="Proteomes" id="UP000190286"/>
    </source>
</evidence>
<dbReference type="NCBIfam" id="NF003793">
    <property type="entry name" value="PRK05382.1"/>
    <property type="match status" value="1"/>
</dbReference>
<keyword evidence="8 11" id="KW-0521">NADP</keyword>
<evidence type="ECO:0000256" key="4">
    <source>
        <dbReference type="ARBA" id="ARBA00022605"/>
    </source>
</evidence>
<keyword evidence="9 11" id="KW-0057">Aromatic amino acid biosynthesis</keyword>
<evidence type="ECO:0000313" key="12">
    <source>
        <dbReference type="EMBL" id="SKA73028.1"/>
    </source>
</evidence>
<dbReference type="GO" id="GO:0004107">
    <property type="term" value="F:chorismate synthase activity"/>
    <property type="evidence" value="ECO:0007669"/>
    <property type="project" value="UniProtKB-UniRule"/>
</dbReference>
<dbReference type="GO" id="GO:0008652">
    <property type="term" value="P:amino acid biosynthetic process"/>
    <property type="evidence" value="ECO:0007669"/>
    <property type="project" value="UniProtKB-KW"/>
</dbReference>
<dbReference type="EMBL" id="FUYF01000001">
    <property type="protein sequence ID" value="SKA73028.1"/>
    <property type="molecule type" value="Genomic_DNA"/>
</dbReference>
<evidence type="ECO:0000256" key="3">
    <source>
        <dbReference type="ARBA" id="ARBA00013036"/>
    </source>
</evidence>
<evidence type="ECO:0000256" key="2">
    <source>
        <dbReference type="ARBA" id="ARBA00008014"/>
    </source>
</evidence>
<dbReference type="GO" id="GO:0010181">
    <property type="term" value="F:FMN binding"/>
    <property type="evidence" value="ECO:0007669"/>
    <property type="project" value="TreeGrafter"/>
</dbReference>
<dbReference type="CDD" id="cd07304">
    <property type="entry name" value="Chorismate_synthase"/>
    <property type="match status" value="1"/>
</dbReference>
<dbReference type="PANTHER" id="PTHR21085:SF0">
    <property type="entry name" value="CHORISMATE SYNTHASE"/>
    <property type="match status" value="1"/>
</dbReference>
<comment type="similarity">
    <text evidence="2 11">Belongs to the chorismate synthase family.</text>
</comment>
<dbReference type="SUPFAM" id="SSF103263">
    <property type="entry name" value="Chorismate synthase, AroC"/>
    <property type="match status" value="1"/>
</dbReference>
<dbReference type="NCBIfam" id="TIGR00033">
    <property type="entry name" value="aroC"/>
    <property type="match status" value="1"/>
</dbReference>
<dbReference type="STRING" id="745368.SAMN02745178_00070"/>
<feature type="binding site" evidence="11">
    <location>
        <begin position="125"/>
        <end position="127"/>
    </location>
    <ligand>
        <name>FMN</name>
        <dbReference type="ChEBI" id="CHEBI:58210"/>
    </ligand>
</feature>
<evidence type="ECO:0000256" key="1">
    <source>
        <dbReference type="ARBA" id="ARBA00005044"/>
    </source>
</evidence>
<reference evidence="12 13" key="1">
    <citation type="submission" date="2017-02" db="EMBL/GenBank/DDBJ databases">
        <authorList>
            <person name="Peterson S.W."/>
        </authorList>
    </citation>
    <scope>NUCLEOTIDE SEQUENCE [LARGE SCALE GENOMIC DNA]</scope>
    <source>
        <strain evidence="12 13">ATCC 27749</strain>
    </source>
</reference>
<feature type="binding site" evidence="11">
    <location>
        <begin position="302"/>
        <end position="306"/>
    </location>
    <ligand>
        <name>FMN</name>
        <dbReference type="ChEBI" id="CHEBI:58210"/>
    </ligand>
</feature>
<keyword evidence="7 11" id="KW-0274">FAD</keyword>
<evidence type="ECO:0000256" key="9">
    <source>
        <dbReference type="ARBA" id="ARBA00023141"/>
    </source>
</evidence>
<dbReference type="InterPro" id="IPR000453">
    <property type="entry name" value="Chorismate_synth"/>
</dbReference>
<dbReference type="EC" id="4.2.3.5" evidence="3 11"/>
<dbReference type="AlphaFoldDB" id="A0A1T4W7L1"/>
<comment type="function">
    <text evidence="11">Catalyzes the anti-1,4-elimination of the C-3 phosphate and the C-6 proR hydrogen from 5-enolpyruvylshikimate-3-phosphate (EPSP) to yield chorismate, which is the branch point compound that serves as the starting substrate for the three terminal pathways of aromatic amino acid biosynthesis. This reaction introduces a second double bond into the aromatic ring system.</text>
</comment>
<sequence length="370" mass="38554">MKNTFGNAVSMTIFGESHGPAVGAVLDGLAAGLPVDEAVIAAAMDRRRARGDGLSTARTEADAVEFLSGVYEGRTTGTAVTLMIRNLNTRSGDYAKTADLLRPGHADYTAYAKYEGFQDARGGGHFSGRITAASVAAGTICETVLNGLGVKVYTHIAECAGVQDAPLSSAAGLVMPDPQPGHFALLDASKEEAMQAAIRAAGSEGDSVGGILETIVTGLPAGIGEPWFDSVESELAHLMFAIPACKGIEFGAGFGFAAMHGSEANDPFTMRDGKIATATNKNGGINGGITNGMPIVFRTVLKPTPSIYKQQHTVDYIGRTDAELQIKGRHDPCIVPRAAVVQNSLTAFGLLDLLTVRYGTLAQKHGFPKV</sequence>
<feature type="binding site" evidence="11">
    <location>
        <position position="47"/>
    </location>
    <ligand>
        <name>NADP(+)</name>
        <dbReference type="ChEBI" id="CHEBI:58349"/>
    </ligand>
</feature>
<dbReference type="GeneID" id="93336569"/>
<dbReference type="PIRSF" id="PIRSF001456">
    <property type="entry name" value="Chorismate_synth"/>
    <property type="match status" value="1"/>
</dbReference>
<proteinExistence type="inferred from homology"/>
<dbReference type="GO" id="GO:0009073">
    <property type="term" value="P:aromatic amino acid family biosynthetic process"/>
    <property type="evidence" value="ECO:0007669"/>
    <property type="project" value="UniProtKB-KW"/>
</dbReference>
<keyword evidence="13" id="KW-1185">Reference proteome</keyword>
<evidence type="ECO:0000256" key="5">
    <source>
        <dbReference type="ARBA" id="ARBA00022630"/>
    </source>
</evidence>
<dbReference type="GO" id="GO:0009423">
    <property type="term" value="P:chorismate biosynthetic process"/>
    <property type="evidence" value="ECO:0007669"/>
    <property type="project" value="UniProtKB-UniRule"/>
</dbReference>
<keyword evidence="5 11" id="KW-0285">Flavoprotein</keyword>